<dbReference type="EMBL" id="JAIWQS010000001">
    <property type="protein sequence ID" value="KAJ8773946.1"/>
    <property type="molecule type" value="Genomic_DNA"/>
</dbReference>
<organism evidence="6 7">
    <name type="scientific">Erythroxylum novogranatense</name>
    <dbReference type="NCBI Taxonomy" id="1862640"/>
    <lineage>
        <taxon>Eukaryota</taxon>
        <taxon>Viridiplantae</taxon>
        <taxon>Streptophyta</taxon>
        <taxon>Embryophyta</taxon>
        <taxon>Tracheophyta</taxon>
        <taxon>Spermatophyta</taxon>
        <taxon>Magnoliopsida</taxon>
        <taxon>eudicotyledons</taxon>
        <taxon>Gunneridae</taxon>
        <taxon>Pentapetalae</taxon>
        <taxon>rosids</taxon>
        <taxon>fabids</taxon>
        <taxon>Malpighiales</taxon>
        <taxon>Erythroxylaceae</taxon>
        <taxon>Erythroxylum</taxon>
    </lineage>
</organism>
<keyword evidence="3" id="KW-0694">RNA-binding</keyword>
<comment type="subcellular location">
    <subcellularLocation>
        <location evidence="1">Nucleus</location>
    </subcellularLocation>
</comment>
<dbReference type="Pfam" id="PF00076">
    <property type="entry name" value="RRM_1"/>
    <property type="match status" value="2"/>
</dbReference>
<dbReference type="GO" id="GO:0010468">
    <property type="term" value="P:regulation of gene expression"/>
    <property type="evidence" value="ECO:0007669"/>
    <property type="project" value="TreeGrafter"/>
</dbReference>
<protein>
    <recommendedName>
        <fullName evidence="5">RRM domain-containing protein</fullName>
    </recommendedName>
</protein>
<dbReference type="SUPFAM" id="SSF54928">
    <property type="entry name" value="RNA-binding domain, RBD"/>
    <property type="match status" value="2"/>
</dbReference>
<comment type="caution">
    <text evidence="6">The sequence shown here is derived from an EMBL/GenBank/DDBJ whole genome shotgun (WGS) entry which is preliminary data.</text>
</comment>
<dbReference type="PANTHER" id="PTHR48033:SF10">
    <property type="entry name" value="RNA-BINDING PROTEIN SQUID"/>
    <property type="match status" value="1"/>
</dbReference>
<evidence type="ECO:0000256" key="4">
    <source>
        <dbReference type="SAM" id="MobiDB-lite"/>
    </source>
</evidence>
<feature type="region of interest" description="Disordered" evidence="4">
    <location>
        <begin position="329"/>
        <end position="360"/>
    </location>
</feature>
<dbReference type="GO" id="GO:0003723">
    <property type="term" value="F:RNA binding"/>
    <property type="evidence" value="ECO:0007669"/>
    <property type="project" value="UniProtKB-UniRule"/>
</dbReference>
<evidence type="ECO:0000256" key="2">
    <source>
        <dbReference type="ARBA" id="ARBA00023242"/>
    </source>
</evidence>
<reference evidence="6 7" key="1">
    <citation type="submission" date="2021-09" db="EMBL/GenBank/DDBJ databases">
        <title>Genomic insights and catalytic innovation underlie evolution of tropane alkaloids biosynthesis.</title>
        <authorList>
            <person name="Wang Y.-J."/>
            <person name="Tian T."/>
            <person name="Huang J.-P."/>
            <person name="Huang S.-X."/>
        </authorList>
    </citation>
    <scope>NUCLEOTIDE SEQUENCE [LARGE SCALE GENOMIC DNA]</scope>
    <source>
        <strain evidence="6">KIB-2018</strain>
        <tissue evidence="6">Leaf</tissue>
    </source>
</reference>
<evidence type="ECO:0000256" key="3">
    <source>
        <dbReference type="PROSITE-ProRule" id="PRU00176"/>
    </source>
</evidence>
<feature type="domain" description="RRM" evidence="5">
    <location>
        <begin position="51"/>
        <end position="127"/>
    </location>
</feature>
<dbReference type="PROSITE" id="PS50102">
    <property type="entry name" value="RRM"/>
    <property type="match status" value="2"/>
</dbReference>
<dbReference type="GO" id="GO:0000785">
    <property type="term" value="C:chromatin"/>
    <property type="evidence" value="ECO:0007669"/>
    <property type="project" value="TreeGrafter"/>
</dbReference>
<evidence type="ECO:0000256" key="1">
    <source>
        <dbReference type="ARBA" id="ARBA00004123"/>
    </source>
</evidence>
<dbReference type="InterPro" id="IPR035979">
    <property type="entry name" value="RBD_domain_sf"/>
</dbReference>
<dbReference type="InterPro" id="IPR000504">
    <property type="entry name" value="RRM_dom"/>
</dbReference>
<evidence type="ECO:0000313" key="7">
    <source>
        <dbReference type="Proteomes" id="UP001159364"/>
    </source>
</evidence>
<feature type="domain" description="RRM" evidence="5">
    <location>
        <begin position="141"/>
        <end position="219"/>
    </location>
</feature>
<evidence type="ECO:0000259" key="5">
    <source>
        <dbReference type="PROSITE" id="PS50102"/>
    </source>
</evidence>
<keyword evidence="7" id="KW-1185">Reference proteome</keyword>
<keyword evidence="2" id="KW-0539">Nucleus</keyword>
<gene>
    <name evidence="6" type="ORF">K2173_009377</name>
</gene>
<dbReference type="Gene3D" id="3.30.70.330">
    <property type="match status" value="2"/>
</dbReference>
<proteinExistence type="predicted"/>
<dbReference type="InterPro" id="IPR012677">
    <property type="entry name" value="Nucleotide-bd_a/b_plait_sf"/>
</dbReference>
<sequence length="383" mass="41858">MDEDRRFEESGVVGINGVKEEDEEHYGDLCYGFGEEGLVDAVNERKDEHPSKLFVGGISWETTRETFLLYFSQYGQIVDSIVMLDWRSGRSRGFGFVTFADPAVADEVLKADHVIDGKMVDVKRTVPREDMGNNGVIPSSNKIFVGGIPSSLTEDELREHFSLYGIVVEHQIMVDRQTGRSRGFGFVTFKNEDAVKQTFSAGRIHELGGKQVEIKKAEPRRPGGDYCSAGKSRSRINIYSGGYNDCQSSGYGYNEKMGRGHGWYGCYFGYPPCEVYGGGFPGVATAFYGGCGYGFCFGGPVMYAGSRYGGTGFRPPGLNGAAGGYLGGTGDGRGSDRGNVGSGNENRSRLTVNGVHGNDREDEVTLYMGNERHHPHSTEEVKN</sequence>
<feature type="compositionally biased region" description="Polar residues" evidence="4">
    <location>
        <begin position="342"/>
        <end position="351"/>
    </location>
</feature>
<accession>A0AAV8U3T2</accession>
<dbReference type="Proteomes" id="UP001159364">
    <property type="component" value="Linkage Group LG01"/>
</dbReference>
<dbReference type="PANTHER" id="PTHR48033">
    <property type="entry name" value="RNA-BINDING (RRM/RBD/RNP MOTIFS) FAMILY PROTEIN"/>
    <property type="match status" value="1"/>
</dbReference>
<dbReference type="SMART" id="SM00360">
    <property type="entry name" value="RRM"/>
    <property type="match status" value="2"/>
</dbReference>
<dbReference type="AlphaFoldDB" id="A0AAV8U3T2"/>
<name>A0AAV8U3T2_9ROSI</name>
<dbReference type="GO" id="GO:0005654">
    <property type="term" value="C:nucleoplasm"/>
    <property type="evidence" value="ECO:0007669"/>
    <property type="project" value="TreeGrafter"/>
</dbReference>
<evidence type="ECO:0000313" key="6">
    <source>
        <dbReference type="EMBL" id="KAJ8773946.1"/>
    </source>
</evidence>